<dbReference type="Pfam" id="PF00481">
    <property type="entry name" value="PP2C"/>
    <property type="match status" value="1"/>
</dbReference>
<feature type="compositionally biased region" description="Basic and acidic residues" evidence="1">
    <location>
        <begin position="336"/>
        <end position="347"/>
    </location>
</feature>
<evidence type="ECO:0000259" key="2">
    <source>
        <dbReference type="PROSITE" id="PS51746"/>
    </source>
</evidence>
<feature type="compositionally biased region" description="Pro residues" evidence="1">
    <location>
        <begin position="485"/>
        <end position="495"/>
    </location>
</feature>
<dbReference type="EMBL" id="MU839849">
    <property type="protein sequence ID" value="KAK1750113.1"/>
    <property type="molecule type" value="Genomic_DNA"/>
</dbReference>
<dbReference type="SUPFAM" id="SSF81606">
    <property type="entry name" value="PP2C-like"/>
    <property type="match status" value="1"/>
</dbReference>
<dbReference type="GO" id="GO:0004741">
    <property type="term" value="F:[pyruvate dehydrogenase (acetyl-transferring)]-phosphatase activity"/>
    <property type="evidence" value="ECO:0007669"/>
    <property type="project" value="TreeGrafter"/>
</dbReference>
<dbReference type="InterPro" id="IPR001932">
    <property type="entry name" value="PPM-type_phosphatase-like_dom"/>
</dbReference>
<evidence type="ECO:0000256" key="1">
    <source>
        <dbReference type="SAM" id="MobiDB-lite"/>
    </source>
</evidence>
<feature type="compositionally biased region" description="Polar residues" evidence="1">
    <location>
        <begin position="473"/>
        <end position="484"/>
    </location>
</feature>
<reference evidence="3" key="1">
    <citation type="submission" date="2023-06" db="EMBL/GenBank/DDBJ databases">
        <title>Genome-scale phylogeny and comparative genomics of the fungal order Sordariales.</title>
        <authorList>
            <consortium name="Lawrence Berkeley National Laboratory"/>
            <person name="Hensen N."/>
            <person name="Bonometti L."/>
            <person name="Westerberg I."/>
            <person name="Brannstrom I.O."/>
            <person name="Guillou S."/>
            <person name="Cros-Aarteil S."/>
            <person name="Calhoun S."/>
            <person name="Haridas S."/>
            <person name="Kuo A."/>
            <person name="Mondo S."/>
            <person name="Pangilinan J."/>
            <person name="Riley R."/>
            <person name="Labutti K."/>
            <person name="Andreopoulos B."/>
            <person name="Lipzen A."/>
            <person name="Chen C."/>
            <person name="Yanf M."/>
            <person name="Daum C."/>
            <person name="Ng V."/>
            <person name="Clum A."/>
            <person name="Steindorff A."/>
            <person name="Ohm R."/>
            <person name="Martin F."/>
            <person name="Silar P."/>
            <person name="Natvig D."/>
            <person name="Lalanne C."/>
            <person name="Gautier V."/>
            <person name="Ament-Velasquez S.L."/>
            <person name="Kruys A."/>
            <person name="Hutchinson M.I."/>
            <person name="Powell A.J."/>
            <person name="Barry K."/>
            <person name="Miller A.N."/>
            <person name="Grigoriev I.V."/>
            <person name="Debuchy R."/>
            <person name="Gladieux P."/>
            <person name="Thoren M.H."/>
            <person name="Johannesson H."/>
        </authorList>
    </citation>
    <scope>NUCLEOTIDE SEQUENCE</scope>
    <source>
        <strain evidence="3">PSN4</strain>
    </source>
</reference>
<dbReference type="SMART" id="SM00332">
    <property type="entry name" value="PP2Cc"/>
    <property type="match status" value="1"/>
</dbReference>
<evidence type="ECO:0000313" key="3">
    <source>
        <dbReference type="EMBL" id="KAK1750113.1"/>
    </source>
</evidence>
<organism evidence="3 4">
    <name type="scientific">Echria macrotheca</name>
    <dbReference type="NCBI Taxonomy" id="438768"/>
    <lineage>
        <taxon>Eukaryota</taxon>
        <taxon>Fungi</taxon>
        <taxon>Dikarya</taxon>
        <taxon>Ascomycota</taxon>
        <taxon>Pezizomycotina</taxon>
        <taxon>Sordariomycetes</taxon>
        <taxon>Sordariomycetidae</taxon>
        <taxon>Sordariales</taxon>
        <taxon>Schizotheciaceae</taxon>
        <taxon>Echria</taxon>
    </lineage>
</organism>
<dbReference type="AlphaFoldDB" id="A0AAJ0B1T2"/>
<dbReference type="Proteomes" id="UP001239445">
    <property type="component" value="Unassembled WGS sequence"/>
</dbReference>
<dbReference type="PROSITE" id="PS51746">
    <property type="entry name" value="PPM_2"/>
    <property type="match status" value="1"/>
</dbReference>
<gene>
    <name evidence="3" type="ORF">QBC47DRAFT_124971</name>
</gene>
<dbReference type="CDD" id="cd00143">
    <property type="entry name" value="PP2Cc"/>
    <property type="match status" value="1"/>
</dbReference>
<evidence type="ECO:0000313" key="4">
    <source>
        <dbReference type="Proteomes" id="UP001239445"/>
    </source>
</evidence>
<dbReference type="InterPro" id="IPR036457">
    <property type="entry name" value="PPM-type-like_dom_sf"/>
</dbReference>
<feature type="compositionally biased region" description="Low complexity" evidence="1">
    <location>
        <begin position="34"/>
        <end position="48"/>
    </location>
</feature>
<keyword evidence="4" id="KW-1185">Reference proteome</keyword>
<dbReference type="Gene3D" id="3.60.40.10">
    <property type="entry name" value="PPM-type phosphatase domain"/>
    <property type="match status" value="1"/>
</dbReference>
<feature type="domain" description="PPM-type phosphatase" evidence="2">
    <location>
        <begin position="164"/>
        <end position="557"/>
    </location>
</feature>
<name>A0AAJ0B1T2_9PEZI</name>
<comment type="caution">
    <text evidence="3">The sequence shown here is derived from an EMBL/GenBank/DDBJ whole genome shotgun (WGS) entry which is preliminary data.</text>
</comment>
<protein>
    <submittedName>
        <fullName evidence="3">Phosphatase 2C-like domain-containing protein</fullName>
    </submittedName>
</protein>
<feature type="compositionally biased region" description="Polar residues" evidence="1">
    <location>
        <begin position="321"/>
        <end position="332"/>
    </location>
</feature>
<accession>A0AAJ0B1T2</accession>
<proteinExistence type="predicted"/>
<dbReference type="InterPro" id="IPR015655">
    <property type="entry name" value="PP2C"/>
</dbReference>
<dbReference type="PANTHER" id="PTHR13832">
    <property type="entry name" value="PROTEIN PHOSPHATASE 2C"/>
    <property type="match status" value="1"/>
</dbReference>
<sequence>MFRRPRIVGLRADILRGGYRVLEGGARQRWLPMTSPSPTLSRSASRSSIQQGETGRQKNWKLATAAIGCLLAVSLYLDPAGTIRFDSPPDPDKPGSGSRDLGIAARIRLATRALPEDLQTNASVDAIAHRTAREHTLDAPNPDELTEILRRHEESVIVGGRSGVLRYDTNQIASNDPMEDDHASEIISLPSGDDWIFWGVYDGHSGWATSAKLRQSLIANVYLKLAEAYRASDTTPPSDREIDSAIKAGFLALDDEIVWSSVERVKKLGTRQAGAQLLAPAIAGSCALLAIYNPQSRLLRIALAGDSRAVLGRRVGESRWSATQLSADQTGENPDEAARVRSEHPDEPDVVKNGRVVGFEPSRAFGDAVVKWPSDLSMTLRKLYFAKRPRKVDGNPPYLTAEPVITTTKIEPEKSDFVVLASDSLWELLSNEEVVGLVGRWIDEGYLKGQRKSEQKRSSVWNMVPWVFNEPESMTSNVDKSQPDTPKPFGRPPVRPAQWGIAKRQRVPVVRDINAATHLARNGLGGDDHDLISSLFLLAGKNSRRFRDDLTITVIFFGDNA</sequence>
<feature type="region of interest" description="Disordered" evidence="1">
    <location>
        <begin position="30"/>
        <end position="56"/>
    </location>
</feature>
<feature type="region of interest" description="Disordered" evidence="1">
    <location>
        <begin position="321"/>
        <end position="347"/>
    </location>
</feature>
<dbReference type="GO" id="GO:0005739">
    <property type="term" value="C:mitochondrion"/>
    <property type="evidence" value="ECO:0007669"/>
    <property type="project" value="TreeGrafter"/>
</dbReference>
<dbReference type="PANTHER" id="PTHR13832:SF792">
    <property type="entry name" value="GM14286P"/>
    <property type="match status" value="1"/>
</dbReference>
<feature type="region of interest" description="Disordered" evidence="1">
    <location>
        <begin position="473"/>
        <end position="496"/>
    </location>
</feature>